<dbReference type="SUPFAM" id="SSF55120">
    <property type="entry name" value="Pseudouridine synthase"/>
    <property type="match status" value="1"/>
</dbReference>
<evidence type="ECO:0000256" key="3">
    <source>
        <dbReference type="ARBA" id="ARBA00022694"/>
    </source>
</evidence>
<evidence type="ECO:0000256" key="2">
    <source>
        <dbReference type="ARBA" id="ARBA00005642"/>
    </source>
</evidence>
<dbReference type="GO" id="GO:0031119">
    <property type="term" value="P:tRNA pseudouridine synthesis"/>
    <property type="evidence" value="ECO:0007669"/>
    <property type="project" value="UniProtKB-UniRule"/>
</dbReference>
<feature type="domain" description="tRNA pseudouridylate synthase B C-terminal" evidence="7">
    <location>
        <begin position="173"/>
        <end position="214"/>
    </location>
</feature>
<dbReference type="STRING" id="29542.A6070_07375"/>
<proteinExistence type="inferred from homology"/>
<feature type="domain" description="Pseudouridine synthase II N-terminal" evidence="6">
    <location>
        <begin position="24"/>
        <end position="172"/>
    </location>
</feature>
<sequence>MMNGLLIIDKPQGMSSHAVVGKVRRLFGLRKVGHAGTLDPLATGVLVVALGQGTRILQFLLEENKTYRATLKLGAVTDTQDSEGMVLSEAEWSHLGEAEIAAACQAMVGTLEQVPPMYSAIKQGGVPLYKLARKGMEVERQPRLVTIFSLGLVSISPPDVTFEVHCSKGTYVRTLCHDIGTKLGCGAYLTALRRLTSGAFNETEAVSLDTIEQTAPQERGRFLLSLGDALRGYAAVFLREEGVRKLRYGIPPTLDMVEKNVEIEEGTIVQLLGPLGPMGMARFAPSRGRETRGDFELLRVFNDSDGGE</sequence>
<dbReference type="CDD" id="cd02573">
    <property type="entry name" value="PseudoU_synth_EcTruB"/>
    <property type="match status" value="1"/>
</dbReference>
<dbReference type="NCBIfam" id="TIGR00431">
    <property type="entry name" value="TruB"/>
    <property type="match status" value="1"/>
</dbReference>
<gene>
    <name evidence="5" type="primary">truB</name>
    <name evidence="8" type="ORF">A7E75_13345</name>
</gene>
<dbReference type="PANTHER" id="PTHR13767:SF2">
    <property type="entry name" value="PSEUDOURIDYLATE SYNTHASE TRUB1"/>
    <property type="match status" value="1"/>
</dbReference>
<dbReference type="PANTHER" id="PTHR13767">
    <property type="entry name" value="TRNA-PSEUDOURIDINE SYNTHASE"/>
    <property type="match status" value="1"/>
</dbReference>
<protein>
    <recommendedName>
        <fullName evidence="5">tRNA pseudouridine synthase B</fullName>
        <ecNumber evidence="5">5.4.99.25</ecNumber>
    </recommendedName>
    <alternativeName>
        <fullName evidence="5">tRNA pseudouridine(55) synthase</fullName>
        <shortName evidence="5">Psi55 synthase</shortName>
    </alternativeName>
    <alternativeName>
        <fullName evidence="5">tRNA pseudouridylate synthase</fullName>
    </alternativeName>
    <alternativeName>
        <fullName evidence="5">tRNA-uridine isomerase</fullName>
    </alternativeName>
</protein>
<dbReference type="GO" id="GO:0003723">
    <property type="term" value="F:RNA binding"/>
    <property type="evidence" value="ECO:0007669"/>
    <property type="project" value="InterPro"/>
</dbReference>
<dbReference type="InterPro" id="IPR020103">
    <property type="entry name" value="PsdUridine_synth_cat_dom_sf"/>
</dbReference>
<keyword evidence="9" id="KW-1185">Reference proteome</keyword>
<reference evidence="8 9" key="1">
    <citation type="journal article" date="2017" name="Genome Announc.">
        <title>Complete Genome Sequences of Two Acetylene-Fermenting Pelobacter acetylenicus Strains.</title>
        <authorList>
            <person name="Sutton J.M."/>
            <person name="Baesman S.M."/>
            <person name="Fierst J.L."/>
            <person name="Poret-Peterson A.T."/>
            <person name="Oremland R.S."/>
            <person name="Dunlap D.S."/>
            <person name="Akob D.M."/>
        </authorList>
    </citation>
    <scope>NUCLEOTIDE SEQUENCE [LARGE SCALE GENOMIC DNA]</scope>
    <source>
        <strain evidence="8 9">DSM 3247</strain>
    </source>
</reference>
<dbReference type="HAMAP" id="MF_01080">
    <property type="entry name" value="TruB_bact"/>
    <property type="match status" value="1"/>
</dbReference>
<evidence type="ECO:0000259" key="7">
    <source>
        <dbReference type="Pfam" id="PF16198"/>
    </source>
</evidence>
<dbReference type="Pfam" id="PF01509">
    <property type="entry name" value="TruB_N"/>
    <property type="match status" value="1"/>
</dbReference>
<comment type="catalytic activity">
    <reaction evidence="1 5">
        <text>uridine(55) in tRNA = pseudouridine(55) in tRNA</text>
        <dbReference type="Rhea" id="RHEA:42532"/>
        <dbReference type="Rhea" id="RHEA-COMP:10101"/>
        <dbReference type="Rhea" id="RHEA-COMP:10102"/>
        <dbReference type="ChEBI" id="CHEBI:65314"/>
        <dbReference type="ChEBI" id="CHEBI:65315"/>
        <dbReference type="EC" id="5.4.99.25"/>
    </reaction>
</comment>
<evidence type="ECO:0000313" key="8">
    <source>
        <dbReference type="EMBL" id="APG26358.1"/>
    </source>
</evidence>
<dbReference type="AlphaFoldDB" id="A0A1L3GL22"/>
<dbReference type="InterPro" id="IPR032819">
    <property type="entry name" value="TruB_C"/>
</dbReference>
<dbReference type="EMBL" id="CP015518">
    <property type="protein sequence ID" value="APG26358.1"/>
    <property type="molecule type" value="Genomic_DNA"/>
</dbReference>
<keyword evidence="3 5" id="KW-0819">tRNA processing</keyword>
<dbReference type="EC" id="5.4.99.25" evidence="5"/>
<dbReference type="Gene3D" id="3.30.2350.10">
    <property type="entry name" value="Pseudouridine synthase"/>
    <property type="match status" value="1"/>
</dbReference>
<comment type="function">
    <text evidence="5">Responsible for synthesis of pseudouridine from uracil-55 in the psi GC loop of transfer RNAs.</text>
</comment>
<organism evidence="8 9">
    <name type="scientific">Syntrophotalea acetylenica</name>
    <name type="common">Pelobacter acetylenicus</name>
    <dbReference type="NCBI Taxonomy" id="29542"/>
    <lineage>
        <taxon>Bacteria</taxon>
        <taxon>Pseudomonadati</taxon>
        <taxon>Thermodesulfobacteriota</taxon>
        <taxon>Desulfuromonadia</taxon>
        <taxon>Desulfuromonadales</taxon>
        <taxon>Syntrophotaleaceae</taxon>
        <taxon>Syntrophotalea</taxon>
    </lineage>
</organism>
<evidence type="ECO:0000256" key="5">
    <source>
        <dbReference type="HAMAP-Rule" id="MF_01080"/>
    </source>
</evidence>
<evidence type="ECO:0000256" key="1">
    <source>
        <dbReference type="ARBA" id="ARBA00000385"/>
    </source>
</evidence>
<evidence type="ECO:0000259" key="6">
    <source>
        <dbReference type="Pfam" id="PF01509"/>
    </source>
</evidence>
<feature type="active site" description="Nucleophile" evidence="5">
    <location>
        <position position="39"/>
    </location>
</feature>
<dbReference type="InterPro" id="IPR014780">
    <property type="entry name" value="tRNA_psdUridine_synth_TruB"/>
</dbReference>
<evidence type="ECO:0000256" key="4">
    <source>
        <dbReference type="ARBA" id="ARBA00023235"/>
    </source>
</evidence>
<evidence type="ECO:0000313" key="9">
    <source>
        <dbReference type="Proteomes" id="UP000182264"/>
    </source>
</evidence>
<dbReference type="Pfam" id="PF16198">
    <property type="entry name" value="TruB_C_2"/>
    <property type="match status" value="1"/>
</dbReference>
<dbReference type="Proteomes" id="UP000182264">
    <property type="component" value="Chromosome"/>
</dbReference>
<name>A0A1L3GL22_SYNAC</name>
<keyword evidence="4 5" id="KW-0413">Isomerase</keyword>
<comment type="similarity">
    <text evidence="2 5">Belongs to the pseudouridine synthase TruB family. Type 1 subfamily.</text>
</comment>
<dbReference type="GO" id="GO:1990481">
    <property type="term" value="P:mRNA pseudouridine synthesis"/>
    <property type="evidence" value="ECO:0007669"/>
    <property type="project" value="TreeGrafter"/>
</dbReference>
<dbReference type="FunFam" id="3.30.2350.10:FF:000011">
    <property type="entry name" value="tRNA pseudouridine synthase B"/>
    <property type="match status" value="1"/>
</dbReference>
<dbReference type="GO" id="GO:0160148">
    <property type="term" value="F:tRNA pseudouridine(55) synthase activity"/>
    <property type="evidence" value="ECO:0007669"/>
    <property type="project" value="UniProtKB-EC"/>
</dbReference>
<accession>A0A1L3GL22</accession>
<dbReference type="InterPro" id="IPR002501">
    <property type="entry name" value="PsdUridine_synth_N"/>
</dbReference>